<dbReference type="AlphaFoldDB" id="A0A6I3KR77"/>
<proteinExistence type="predicted"/>
<organism evidence="3 4">
    <name type="scientific">Hyphomicrobium album</name>
    <dbReference type="NCBI Taxonomy" id="2665159"/>
    <lineage>
        <taxon>Bacteria</taxon>
        <taxon>Pseudomonadati</taxon>
        <taxon>Pseudomonadota</taxon>
        <taxon>Alphaproteobacteria</taxon>
        <taxon>Hyphomicrobiales</taxon>
        <taxon>Hyphomicrobiaceae</taxon>
        <taxon>Hyphomicrobium</taxon>
    </lineage>
</organism>
<gene>
    <name evidence="3" type="ORF">GIW81_17545</name>
</gene>
<evidence type="ECO:0000313" key="3">
    <source>
        <dbReference type="EMBL" id="MTD96147.1"/>
    </source>
</evidence>
<dbReference type="RefSeq" id="WP_154740606.1">
    <property type="nucleotide sequence ID" value="NZ_WMBQ01000002.1"/>
</dbReference>
<name>A0A6I3KR77_9HYPH</name>
<evidence type="ECO:0000256" key="1">
    <source>
        <dbReference type="SAM" id="MobiDB-lite"/>
    </source>
</evidence>
<accession>A0A6I3KR77</accession>
<feature type="compositionally biased region" description="Polar residues" evidence="1">
    <location>
        <begin position="53"/>
        <end position="62"/>
    </location>
</feature>
<keyword evidence="2" id="KW-1133">Transmembrane helix</keyword>
<feature type="transmembrane region" description="Helical" evidence="2">
    <location>
        <begin position="28"/>
        <end position="47"/>
    </location>
</feature>
<keyword evidence="4" id="KW-1185">Reference proteome</keyword>
<reference evidence="3 4" key="1">
    <citation type="submission" date="2019-11" db="EMBL/GenBank/DDBJ databases">
        <title>Identification of a novel strain.</title>
        <authorList>
            <person name="Xu Q."/>
            <person name="Wang G."/>
        </authorList>
    </citation>
    <scope>NUCLEOTIDE SEQUENCE [LARGE SCALE GENOMIC DNA]</scope>
    <source>
        <strain evidence="4">xq</strain>
    </source>
</reference>
<comment type="caution">
    <text evidence="3">The sequence shown here is derived from an EMBL/GenBank/DDBJ whole genome shotgun (WGS) entry which is preliminary data.</text>
</comment>
<evidence type="ECO:0000256" key="2">
    <source>
        <dbReference type="SAM" id="Phobius"/>
    </source>
</evidence>
<feature type="region of interest" description="Disordered" evidence="1">
    <location>
        <begin position="1"/>
        <end position="24"/>
    </location>
</feature>
<feature type="compositionally biased region" description="Basic and acidic residues" evidence="1">
    <location>
        <begin position="1"/>
        <end position="11"/>
    </location>
</feature>
<keyword evidence="2" id="KW-0472">Membrane</keyword>
<protein>
    <submittedName>
        <fullName evidence="3">Uncharacterized protein</fullName>
    </submittedName>
</protein>
<sequence>MAIYDRPHDRITPGAPDAHSRRPHAGNMLMPLLLAAAIVVALIAMLYQSNDLSRVGDTTNAGPSVKTVMPSPSPSTSPTVPTPTPTTDPRPTQAPIR</sequence>
<feature type="compositionally biased region" description="Pro residues" evidence="1">
    <location>
        <begin position="71"/>
        <end position="88"/>
    </location>
</feature>
<dbReference type="EMBL" id="WMBQ01000002">
    <property type="protein sequence ID" value="MTD96147.1"/>
    <property type="molecule type" value="Genomic_DNA"/>
</dbReference>
<evidence type="ECO:0000313" key="4">
    <source>
        <dbReference type="Proteomes" id="UP000440694"/>
    </source>
</evidence>
<feature type="region of interest" description="Disordered" evidence="1">
    <location>
        <begin position="53"/>
        <end position="97"/>
    </location>
</feature>
<keyword evidence="2" id="KW-0812">Transmembrane</keyword>
<dbReference type="Proteomes" id="UP000440694">
    <property type="component" value="Unassembled WGS sequence"/>
</dbReference>